<dbReference type="Proteomes" id="UP001324270">
    <property type="component" value="Unassembled WGS sequence"/>
</dbReference>
<protein>
    <submittedName>
        <fullName evidence="2">Uncharacterized protein</fullName>
    </submittedName>
</protein>
<proteinExistence type="predicted"/>
<accession>A0ABU5YBA4</accession>
<feature type="compositionally biased region" description="Acidic residues" evidence="1">
    <location>
        <begin position="11"/>
        <end position="24"/>
    </location>
</feature>
<organism evidence="2 3">
    <name type="scientific">Capnocytophaga gingivalis</name>
    <dbReference type="NCBI Taxonomy" id="1017"/>
    <lineage>
        <taxon>Bacteria</taxon>
        <taxon>Pseudomonadati</taxon>
        <taxon>Bacteroidota</taxon>
        <taxon>Flavobacteriia</taxon>
        <taxon>Flavobacteriales</taxon>
        <taxon>Flavobacteriaceae</taxon>
        <taxon>Capnocytophaga</taxon>
    </lineage>
</organism>
<dbReference type="EMBL" id="JAYKBV010000014">
    <property type="protein sequence ID" value="MEB3041085.1"/>
    <property type="molecule type" value="Genomic_DNA"/>
</dbReference>
<evidence type="ECO:0000256" key="1">
    <source>
        <dbReference type="SAM" id="MobiDB-lite"/>
    </source>
</evidence>
<keyword evidence="3" id="KW-1185">Reference proteome</keyword>
<dbReference type="RefSeq" id="WP_323979814.1">
    <property type="nucleotide sequence ID" value="NZ_JAYKBV010000014.1"/>
</dbReference>
<evidence type="ECO:0000313" key="3">
    <source>
        <dbReference type="Proteomes" id="UP001324270"/>
    </source>
</evidence>
<feature type="region of interest" description="Disordered" evidence="1">
    <location>
        <begin position="1"/>
        <end position="24"/>
    </location>
</feature>
<evidence type="ECO:0000313" key="2">
    <source>
        <dbReference type="EMBL" id="MEB3041085.1"/>
    </source>
</evidence>
<reference evidence="2 3" key="1">
    <citation type="submission" date="2023-12" db="EMBL/GenBank/DDBJ databases">
        <title>Genomic sequences of Capnocytophaga and Parvimonas strains.</title>
        <authorList>
            <person name="Watt R.M."/>
            <person name="Wang M."/>
            <person name="Yang T."/>
            <person name="Tong W.M."/>
        </authorList>
    </citation>
    <scope>NUCLEOTIDE SEQUENCE [LARGE SCALE GENOMIC DNA]</scope>
    <source>
        <strain evidence="2 3">CCUG 13156</strain>
    </source>
</reference>
<comment type="caution">
    <text evidence="2">The sequence shown here is derived from an EMBL/GenBank/DDBJ whole genome shotgun (WGS) entry which is preliminary data.</text>
</comment>
<gene>
    <name evidence="2" type="ORF">VJJ49_10355</name>
</gene>
<sequence>MKKELLKNYNSEEEEESEEDTDDEVTILSLIPIKKTKKGFTPLNKEKARNAGWAKLTLNV</sequence>
<name>A0ABU5YBA4_9FLAO</name>